<name>A0A3G5AL58_9VIRU</name>
<accession>A0A3G5AL58</accession>
<proteinExistence type="predicted"/>
<sequence length="161" mass="18619">MTSSTNAFSEILPKYSKFEFVHIESPASKVDEDMEIILLMCEQGIEKRLVIIHGICTDSKLCFRDENCRKIENVPQLFQAEIVFLTNDTTRGQIEGHILFDGNVIMKCKTLFIRDNVLMMNYKGDKDDLPTKTHILKDQASLFYDMSEEHNNHLLIDVEVM</sequence>
<reference evidence="1" key="1">
    <citation type="submission" date="2018-10" db="EMBL/GenBank/DDBJ databases">
        <title>Hidden diversity of soil giant viruses.</title>
        <authorList>
            <person name="Schulz F."/>
            <person name="Alteio L."/>
            <person name="Goudeau D."/>
            <person name="Ryan E.M."/>
            <person name="Malmstrom R.R."/>
            <person name="Blanchard J."/>
            <person name="Woyke T."/>
        </authorList>
    </citation>
    <scope>NUCLEOTIDE SEQUENCE</scope>
    <source>
        <strain evidence="1">SYV1</strain>
    </source>
</reference>
<dbReference type="EMBL" id="MK072527">
    <property type="protein sequence ID" value="AYV87053.1"/>
    <property type="molecule type" value="Genomic_DNA"/>
</dbReference>
<evidence type="ECO:0000313" key="1">
    <source>
        <dbReference type="EMBL" id="AYV87053.1"/>
    </source>
</evidence>
<protein>
    <submittedName>
        <fullName evidence="1">Uncharacterized protein</fullName>
    </submittedName>
</protein>
<gene>
    <name evidence="1" type="ORF">Sylvanvirus21_5</name>
</gene>
<organism evidence="1">
    <name type="scientific">Sylvanvirus sp</name>
    <dbReference type="NCBI Taxonomy" id="2487774"/>
    <lineage>
        <taxon>Viruses</taxon>
    </lineage>
</organism>